<dbReference type="PANTHER" id="PTHR48061:SF46">
    <property type="entry name" value="LEUCINE-RICH REPEAT-CONTAINING N-TERMINAL PLANT-TYPE DOMAIN-CONTAINING PROTEIN"/>
    <property type="match status" value="1"/>
</dbReference>
<keyword evidence="4" id="KW-0732">Signal</keyword>
<comment type="caution">
    <text evidence="11">The sequence shown here is derived from an EMBL/GenBank/DDBJ whole genome shotgun (WGS) entry which is preliminary data.</text>
</comment>
<dbReference type="InterPro" id="IPR013210">
    <property type="entry name" value="LRR_N_plant-typ"/>
</dbReference>
<evidence type="ECO:0000256" key="5">
    <source>
        <dbReference type="ARBA" id="ARBA00022737"/>
    </source>
</evidence>
<keyword evidence="8" id="KW-0675">Receptor</keyword>
<evidence type="ECO:0000256" key="7">
    <source>
        <dbReference type="ARBA" id="ARBA00023136"/>
    </source>
</evidence>
<dbReference type="Pfam" id="PF08263">
    <property type="entry name" value="LRRNT_2"/>
    <property type="match status" value="1"/>
</dbReference>
<organism evidence="11">
    <name type="scientific">Brassica cretica</name>
    <name type="common">Mustard</name>
    <dbReference type="NCBI Taxonomy" id="69181"/>
    <lineage>
        <taxon>Eukaryota</taxon>
        <taxon>Viridiplantae</taxon>
        <taxon>Streptophyta</taxon>
        <taxon>Embryophyta</taxon>
        <taxon>Tracheophyta</taxon>
        <taxon>Spermatophyta</taxon>
        <taxon>Magnoliopsida</taxon>
        <taxon>eudicotyledons</taxon>
        <taxon>Gunneridae</taxon>
        <taxon>Pentapetalae</taxon>
        <taxon>rosids</taxon>
        <taxon>malvids</taxon>
        <taxon>Brassicales</taxon>
        <taxon>Brassicaceae</taxon>
        <taxon>Brassiceae</taxon>
        <taxon>Brassica</taxon>
    </lineage>
</organism>
<dbReference type="GO" id="GO:0016020">
    <property type="term" value="C:membrane"/>
    <property type="evidence" value="ECO:0007669"/>
    <property type="project" value="UniProtKB-SubCell"/>
</dbReference>
<keyword evidence="6" id="KW-1133">Transmembrane helix</keyword>
<protein>
    <recommendedName>
        <fullName evidence="10">Leucine-rich repeat-containing N-terminal plant-type domain-containing protein</fullName>
    </recommendedName>
</protein>
<comment type="subcellular location">
    <subcellularLocation>
        <location evidence="1">Membrane</location>
        <topology evidence="1">Single-pass type I membrane protein</topology>
    </subcellularLocation>
</comment>
<feature type="domain" description="Leucine-rich repeat-containing N-terminal plant-type" evidence="10">
    <location>
        <begin position="160"/>
        <end position="179"/>
    </location>
</feature>
<sequence>MVGCGFGVSTHLLQTDEATPAVCFSSVIVPLFLFLSFDLRSSGVLCFGGMFVPLSSRFLAFSSNTLVEDVSFYGSWSVNLMWATTLADVAGGVRFQGLFSVHLFCILNRSDVTAFATTARHLCRPETRNVLLEFKKVFEIRRSSSKLCNINGRIVGSYPKTESWGNNSDCCYWGGVTCDAKSKDVIKLDLSCSCLHGRSTSCFPSLSPIIVYSPPSTVSSSCGYFFSYFINSDNTSIIPLLMVYPSLPPHPPPPLTSSSPPLVVLCQGEALIDRGRVAPGEFVGPKGRGFDPPPQICPSVWPGNWISNSHSNKWAASRRGVSPLGVEIPPGCVELLEKKSCYVALYYSSCYCYISSTSYLPSLLPIIVSSPPSTVSSSCGYFFSYFMNSDNTSIIPLLMVYPFLPPHPPPSLTSSSLPLVDFCHGEALLLFFLTLEMINIVKFLCIKFSILFI</sequence>
<dbReference type="Gene3D" id="3.80.10.10">
    <property type="entry name" value="Ribonuclease Inhibitor"/>
    <property type="match status" value="1"/>
</dbReference>
<evidence type="ECO:0000313" key="11">
    <source>
        <dbReference type="EMBL" id="KAF2610195.1"/>
    </source>
</evidence>
<evidence type="ECO:0000256" key="9">
    <source>
        <dbReference type="ARBA" id="ARBA00023180"/>
    </source>
</evidence>
<gene>
    <name evidence="11" type="ORF">F2Q70_00009087</name>
</gene>
<reference evidence="11" key="1">
    <citation type="submission" date="2019-12" db="EMBL/GenBank/DDBJ databases">
        <title>Genome sequencing and annotation of Brassica cretica.</title>
        <authorList>
            <person name="Studholme D.J."/>
            <person name="Sarris P.F."/>
        </authorList>
    </citation>
    <scope>NUCLEOTIDE SEQUENCE</scope>
    <source>
        <strain evidence="11">PFS-102/07</strain>
        <tissue evidence="11">Leaf</tissue>
    </source>
</reference>
<dbReference type="InterPro" id="IPR046956">
    <property type="entry name" value="RLP23-like"/>
</dbReference>
<proteinExistence type="predicted"/>
<keyword evidence="9" id="KW-0325">Glycoprotein</keyword>
<accession>A0A8S9LS50</accession>
<dbReference type="InterPro" id="IPR032675">
    <property type="entry name" value="LRR_dom_sf"/>
</dbReference>
<name>A0A8S9LS50_BRACR</name>
<dbReference type="EMBL" id="QGKY02000089">
    <property type="protein sequence ID" value="KAF2610195.1"/>
    <property type="molecule type" value="Genomic_DNA"/>
</dbReference>
<keyword evidence="5" id="KW-0677">Repeat</keyword>
<evidence type="ECO:0000256" key="6">
    <source>
        <dbReference type="ARBA" id="ARBA00022989"/>
    </source>
</evidence>
<keyword evidence="3" id="KW-0812">Transmembrane</keyword>
<evidence type="ECO:0000256" key="4">
    <source>
        <dbReference type="ARBA" id="ARBA00022729"/>
    </source>
</evidence>
<dbReference type="AlphaFoldDB" id="A0A8S9LS50"/>
<keyword evidence="2" id="KW-0433">Leucine-rich repeat</keyword>
<evidence type="ECO:0000256" key="8">
    <source>
        <dbReference type="ARBA" id="ARBA00023170"/>
    </source>
</evidence>
<evidence type="ECO:0000256" key="2">
    <source>
        <dbReference type="ARBA" id="ARBA00022614"/>
    </source>
</evidence>
<evidence type="ECO:0000256" key="3">
    <source>
        <dbReference type="ARBA" id="ARBA00022692"/>
    </source>
</evidence>
<keyword evidence="7" id="KW-0472">Membrane</keyword>
<evidence type="ECO:0000256" key="1">
    <source>
        <dbReference type="ARBA" id="ARBA00004479"/>
    </source>
</evidence>
<evidence type="ECO:0000259" key="10">
    <source>
        <dbReference type="Pfam" id="PF08263"/>
    </source>
</evidence>
<dbReference type="PANTHER" id="PTHR48061">
    <property type="entry name" value="LEUCINE-RICH REPEAT RECEPTOR PROTEIN KINASE EMS1-LIKE-RELATED"/>
    <property type="match status" value="1"/>
</dbReference>